<dbReference type="PROSITE" id="PS51462">
    <property type="entry name" value="NUDIX"/>
    <property type="match status" value="1"/>
</dbReference>
<dbReference type="GO" id="GO:0006281">
    <property type="term" value="P:DNA repair"/>
    <property type="evidence" value="ECO:0007669"/>
    <property type="project" value="UniProtKB-KW"/>
</dbReference>
<evidence type="ECO:0000256" key="12">
    <source>
        <dbReference type="ARBA" id="ARBA00038905"/>
    </source>
</evidence>
<dbReference type="EC" id="3.6.1.55" evidence="12"/>
<evidence type="ECO:0000313" key="19">
    <source>
        <dbReference type="EMBL" id="AYB30979.1"/>
    </source>
</evidence>
<dbReference type="GO" id="GO:0008413">
    <property type="term" value="F:8-oxo-7,8-dihydroguanosine triphosphate pyrophosphatase activity"/>
    <property type="evidence" value="ECO:0007669"/>
    <property type="project" value="TreeGrafter"/>
</dbReference>
<dbReference type="OrthoDB" id="9810648at2"/>
<dbReference type="GO" id="GO:0035539">
    <property type="term" value="F:8-oxo-7,8-dihydrodeoxyguanosine triphosphate pyrophosphatase activity"/>
    <property type="evidence" value="ECO:0007669"/>
    <property type="project" value="UniProtKB-EC"/>
</dbReference>
<evidence type="ECO:0000256" key="14">
    <source>
        <dbReference type="ARBA" id="ARBA00041592"/>
    </source>
</evidence>
<dbReference type="CDD" id="cd03425">
    <property type="entry name" value="NUDIX_MutT_NudA_like"/>
    <property type="match status" value="1"/>
</dbReference>
<evidence type="ECO:0000256" key="4">
    <source>
        <dbReference type="ARBA" id="ARBA00022705"/>
    </source>
</evidence>
<keyword evidence="6" id="KW-0227">DNA damage</keyword>
<dbReference type="InterPro" id="IPR047127">
    <property type="entry name" value="MutT-like"/>
</dbReference>
<dbReference type="PANTHER" id="PTHR47707:SF1">
    <property type="entry name" value="NUDIX HYDROLASE FAMILY PROTEIN"/>
    <property type="match status" value="1"/>
</dbReference>
<dbReference type="InterPro" id="IPR000086">
    <property type="entry name" value="NUDIX_hydrolase_dom"/>
</dbReference>
<keyword evidence="3" id="KW-0515">Mutator protein</keyword>
<dbReference type="InterPro" id="IPR020476">
    <property type="entry name" value="Nudix_hydrolase"/>
</dbReference>
<evidence type="ECO:0000256" key="7">
    <source>
        <dbReference type="ARBA" id="ARBA00022801"/>
    </source>
</evidence>
<comment type="cofactor">
    <cofactor evidence="1">
        <name>Mg(2+)</name>
        <dbReference type="ChEBI" id="CHEBI:18420"/>
    </cofactor>
</comment>
<dbReference type="InterPro" id="IPR020084">
    <property type="entry name" value="NUDIX_hydrolase_CS"/>
</dbReference>
<comment type="catalytic activity">
    <reaction evidence="10">
        <text>8-oxo-dGTP + H2O = 8-oxo-dGMP + diphosphate + H(+)</text>
        <dbReference type="Rhea" id="RHEA:31575"/>
        <dbReference type="ChEBI" id="CHEBI:15377"/>
        <dbReference type="ChEBI" id="CHEBI:15378"/>
        <dbReference type="ChEBI" id="CHEBI:33019"/>
        <dbReference type="ChEBI" id="CHEBI:63224"/>
        <dbReference type="ChEBI" id="CHEBI:77896"/>
        <dbReference type="EC" id="3.6.1.55"/>
    </reaction>
</comment>
<dbReference type="SUPFAM" id="SSF55811">
    <property type="entry name" value="Nudix"/>
    <property type="match status" value="1"/>
</dbReference>
<dbReference type="KEGG" id="chk:D4L85_10485"/>
<dbReference type="GO" id="GO:0044715">
    <property type="term" value="F:8-oxo-dGDP phosphatase activity"/>
    <property type="evidence" value="ECO:0007669"/>
    <property type="project" value="TreeGrafter"/>
</dbReference>
<evidence type="ECO:0000259" key="18">
    <source>
        <dbReference type="PROSITE" id="PS51462"/>
    </source>
</evidence>
<keyword evidence="7 17" id="KW-0378">Hydrolase</keyword>
<keyword evidence="5" id="KW-0479">Metal-binding</keyword>
<evidence type="ECO:0000313" key="20">
    <source>
        <dbReference type="Proteomes" id="UP000266183"/>
    </source>
</evidence>
<dbReference type="PRINTS" id="PR00502">
    <property type="entry name" value="NUDIXFAMILY"/>
</dbReference>
<dbReference type="Pfam" id="PF00293">
    <property type="entry name" value="NUDIX"/>
    <property type="match status" value="1"/>
</dbReference>
<proteinExistence type="inferred from homology"/>
<evidence type="ECO:0000256" key="2">
    <source>
        <dbReference type="ARBA" id="ARBA00005582"/>
    </source>
</evidence>
<feature type="domain" description="Nudix hydrolase" evidence="18">
    <location>
        <begin position="1"/>
        <end position="127"/>
    </location>
</feature>
<reference evidence="20" key="1">
    <citation type="submission" date="2018-09" db="EMBL/GenBank/DDBJ databases">
        <title>Chryseolinea sp. KIS68-18 isolated from soil.</title>
        <authorList>
            <person name="Weon H.-Y."/>
            <person name="Kwon S.-W."/>
            <person name="Lee S.A."/>
        </authorList>
    </citation>
    <scope>NUCLEOTIDE SEQUENCE [LARGE SCALE GENOMIC DNA]</scope>
    <source>
        <strain evidence="20">KIS68-18</strain>
    </source>
</reference>
<keyword evidence="4" id="KW-0235">DNA replication</keyword>
<evidence type="ECO:0000256" key="5">
    <source>
        <dbReference type="ARBA" id="ARBA00022723"/>
    </source>
</evidence>
<evidence type="ECO:0000256" key="16">
    <source>
        <dbReference type="ARBA" id="ARBA00042798"/>
    </source>
</evidence>
<name>A0A385SIC5_9BACT</name>
<evidence type="ECO:0000256" key="11">
    <source>
        <dbReference type="ARBA" id="ARBA00036904"/>
    </source>
</evidence>
<evidence type="ECO:0000256" key="15">
    <source>
        <dbReference type="ARBA" id="ARBA00041979"/>
    </source>
</evidence>
<sequence>MVQVACAIIENHGKVLVAQRSKEKQLGLKWEFPGGKLCEGESAEECIYREIREELGIEIEVIRPLTPTVTEQSPISIKLIPFVCKYISGPIVMNDHNAIRWVSPGFALATFDWCPADIPVVTEYLKICRS</sequence>
<evidence type="ECO:0000256" key="13">
    <source>
        <dbReference type="ARBA" id="ARBA00040794"/>
    </source>
</evidence>
<dbReference type="Gene3D" id="3.90.79.10">
    <property type="entry name" value="Nucleoside Triphosphate Pyrophosphohydrolase"/>
    <property type="match status" value="1"/>
</dbReference>
<dbReference type="GO" id="GO:0006260">
    <property type="term" value="P:DNA replication"/>
    <property type="evidence" value="ECO:0007669"/>
    <property type="project" value="UniProtKB-KW"/>
</dbReference>
<keyword evidence="9" id="KW-0234">DNA repair</keyword>
<evidence type="ECO:0000256" key="17">
    <source>
        <dbReference type="RuleBase" id="RU003476"/>
    </source>
</evidence>
<dbReference type="EMBL" id="CP032382">
    <property type="protein sequence ID" value="AYB30979.1"/>
    <property type="molecule type" value="Genomic_DNA"/>
</dbReference>
<dbReference type="Proteomes" id="UP000266183">
    <property type="component" value="Chromosome"/>
</dbReference>
<accession>A0A385SIC5</accession>
<keyword evidence="20" id="KW-1185">Reference proteome</keyword>
<evidence type="ECO:0000256" key="6">
    <source>
        <dbReference type="ARBA" id="ARBA00022763"/>
    </source>
</evidence>
<dbReference type="GO" id="GO:0046872">
    <property type="term" value="F:metal ion binding"/>
    <property type="evidence" value="ECO:0007669"/>
    <property type="project" value="UniProtKB-KW"/>
</dbReference>
<evidence type="ECO:0000256" key="9">
    <source>
        <dbReference type="ARBA" id="ARBA00023204"/>
    </source>
</evidence>
<gene>
    <name evidence="19" type="ORF">D4L85_10485</name>
</gene>
<evidence type="ECO:0000256" key="10">
    <source>
        <dbReference type="ARBA" id="ARBA00035861"/>
    </source>
</evidence>
<dbReference type="InterPro" id="IPR015797">
    <property type="entry name" value="NUDIX_hydrolase-like_dom_sf"/>
</dbReference>
<evidence type="ECO:0000256" key="1">
    <source>
        <dbReference type="ARBA" id="ARBA00001946"/>
    </source>
</evidence>
<comment type="similarity">
    <text evidence="2 17">Belongs to the Nudix hydrolase family.</text>
</comment>
<evidence type="ECO:0000256" key="8">
    <source>
        <dbReference type="ARBA" id="ARBA00022842"/>
    </source>
</evidence>
<protein>
    <recommendedName>
        <fullName evidence="13">8-oxo-dGTP diphosphatase</fullName>
        <ecNumber evidence="12">3.6.1.55</ecNumber>
    </recommendedName>
    <alternativeName>
        <fullName evidence="16">7,8-dihydro-8-oxoguanine-triphosphatase</fullName>
    </alternativeName>
    <alternativeName>
        <fullName evidence="15">Mutator protein MutT</fullName>
    </alternativeName>
    <alternativeName>
        <fullName evidence="14">dGTP pyrophosphohydrolase</fullName>
    </alternativeName>
</protein>
<dbReference type="PROSITE" id="PS00893">
    <property type="entry name" value="NUDIX_BOX"/>
    <property type="match status" value="1"/>
</dbReference>
<evidence type="ECO:0000256" key="3">
    <source>
        <dbReference type="ARBA" id="ARBA00022457"/>
    </source>
</evidence>
<dbReference type="AlphaFoldDB" id="A0A385SIC5"/>
<dbReference type="GO" id="GO:0044716">
    <property type="term" value="F:8-oxo-GDP phosphatase activity"/>
    <property type="evidence" value="ECO:0007669"/>
    <property type="project" value="TreeGrafter"/>
</dbReference>
<dbReference type="RefSeq" id="WP_119754273.1">
    <property type="nucleotide sequence ID" value="NZ_CP032382.1"/>
</dbReference>
<comment type="catalytic activity">
    <reaction evidence="11">
        <text>8-oxo-GTP + H2O = 8-oxo-GMP + diphosphate + H(+)</text>
        <dbReference type="Rhea" id="RHEA:67616"/>
        <dbReference type="ChEBI" id="CHEBI:15377"/>
        <dbReference type="ChEBI" id="CHEBI:15378"/>
        <dbReference type="ChEBI" id="CHEBI:33019"/>
        <dbReference type="ChEBI" id="CHEBI:143553"/>
        <dbReference type="ChEBI" id="CHEBI:145694"/>
    </reaction>
</comment>
<keyword evidence="8" id="KW-0460">Magnesium</keyword>
<organism evidence="19 20">
    <name type="scientific">Chryseolinea soli</name>
    <dbReference type="NCBI Taxonomy" id="2321403"/>
    <lineage>
        <taxon>Bacteria</taxon>
        <taxon>Pseudomonadati</taxon>
        <taxon>Bacteroidota</taxon>
        <taxon>Cytophagia</taxon>
        <taxon>Cytophagales</taxon>
        <taxon>Fulvivirgaceae</taxon>
        <taxon>Chryseolinea</taxon>
    </lineage>
</organism>
<dbReference type="PANTHER" id="PTHR47707">
    <property type="entry name" value="8-OXO-DGTP DIPHOSPHATASE"/>
    <property type="match status" value="1"/>
</dbReference>